<dbReference type="CDD" id="cd01099">
    <property type="entry name" value="PAN_AP_HGF"/>
    <property type="match status" value="1"/>
</dbReference>
<comment type="subcellular location">
    <subcellularLocation>
        <location evidence="1">Membrane</location>
    </subcellularLocation>
</comment>
<evidence type="ECO:0000256" key="8">
    <source>
        <dbReference type="SAM" id="Phobius"/>
    </source>
</evidence>
<evidence type="ECO:0000313" key="12">
    <source>
        <dbReference type="EMBL" id="RMX41265.1"/>
    </source>
</evidence>
<evidence type="ECO:0000256" key="6">
    <source>
        <dbReference type="ARBA" id="ARBA00023136"/>
    </source>
</evidence>
<feature type="domain" description="SEA" evidence="9">
    <location>
        <begin position="783"/>
        <end position="892"/>
    </location>
</feature>
<dbReference type="InterPro" id="IPR003961">
    <property type="entry name" value="FN3_dom"/>
</dbReference>
<dbReference type="InterPro" id="IPR036116">
    <property type="entry name" value="FN3_sf"/>
</dbReference>
<feature type="transmembrane region" description="Helical" evidence="8">
    <location>
        <begin position="1855"/>
        <end position="1878"/>
    </location>
</feature>
<evidence type="ECO:0000256" key="1">
    <source>
        <dbReference type="ARBA" id="ARBA00004370"/>
    </source>
</evidence>
<dbReference type="FunFam" id="2.60.40.10:FF:000093">
    <property type="entry name" value="Down syndrome cell adhesion molecule, isoform B"/>
    <property type="match status" value="1"/>
</dbReference>
<gene>
    <name evidence="12" type="ORF">pdam_00012375</name>
</gene>
<dbReference type="InterPro" id="IPR000082">
    <property type="entry name" value="SEA_dom"/>
</dbReference>
<dbReference type="InterPro" id="IPR036364">
    <property type="entry name" value="SEA_dom_sf"/>
</dbReference>
<evidence type="ECO:0000256" key="4">
    <source>
        <dbReference type="ARBA" id="ARBA00022737"/>
    </source>
</evidence>
<feature type="non-terminal residue" evidence="12">
    <location>
        <position position="1"/>
    </location>
</feature>
<dbReference type="PANTHER" id="PTHR46957">
    <property type="entry name" value="CYTOKINE RECEPTOR"/>
    <property type="match status" value="1"/>
</dbReference>
<dbReference type="InterPro" id="IPR050713">
    <property type="entry name" value="RTP_Phos/Ushers"/>
</dbReference>
<evidence type="ECO:0000259" key="11">
    <source>
        <dbReference type="PROSITE" id="PS50948"/>
    </source>
</evidence>
<feature type="domain" description="Fibronectin type-III" evidence="10">
    <location>
        <begin position="989"/>
        <end position="1083"/>
    </location>
</feature>
<proteinExistence type="predicted"/>
<evidence type="ECO:0000256" key="7">
    <source>
        <dbReference type="ARBA" id="ARBA00023157"/>
    </source>
</evidence>
<dbReference type="EMBL" id="RCHS01003516">
    <property type="protein sequence ID" value="RMX41265.1"/>
    <property type="molecule type" value="Genomic_DNA"/>
</dbReference>
<feature type="domain" description="Fibronectin type-III" evidence="10">
    <location>
        <begin position="499"/>
        <end position="595"/>
    </location>
</feature>
<dbReference type="Gene3D" id="3.50.4.10">
    <property type="entry name" value="Hepatocyte Growth Factor"/>
    <property type="match status" value="1"/>
</dbReference>
<evidence type="ECO:0000259" key="9">
    <source>
        <dbReference type="PROSITE" id="PS50024"/>
    </source>
</evidence>
<evidence type="ECO:0008006" key="14">
    <source>
        <dbReference type="Google" id="ProtNLM"/>
    </source>
</evidence>
<reference evidence="12 13" key="1">
    <citation type="journal article" date="2018" name="Sci. Rep.">
        <title>Comparative analysis of the Pocillopora damicornis genome highlights role of immune system in coral evolution.</title>
        <authorList>
            <person name="Cunning R."/>
            <person name="Bay R.A."/>
            <person name="Gillette P."/>
            <person name="Baker A.C."/>
            <person name="Traylor-Knowles N."/>
        </authorList>
    </citation>
    <scope>NUCLEOTIDE SEQUENCE [LARGE SCALE GENOMIC DNA]</scope>
    <source>
        <strain evidence="12">RSMAS</strain>
        <tissue evidence="12">Whole animal</tissue>
    </source>
</reference>
<dbReference type="SMART" id="SM00060">
    <property type="entry name" value="FN3"/>
    <property type="match status" value="11"/>
</dbReference>
<dbReference type="SUPFAM" id="SSF49265">
    <property type="entry name" value="Fibronectin type III"/>
    <property type="match status" value="6"/>
</dbReference>
<organism evidence="12 13">
    <name type="scientific">Pocillopora damicornis</name>
    <name type="common">Cauliflower coral</name>
    <name type="synonym">Millepora damicornis</name>
    <dbReference type="NCBI Taxonomy" id="46731"/>
    <lineage>
        <taxon>Eukaryota</taxon>
        <taxon>Metazoa</taxon>
        <taxon>Cnidaria</taxon>
        <taxon>Anthozoa</taxon>
        <taxon>Hexacorallia</taxon>
        <taxon>Scleractinia</taxon>
        <taxon>Astrocoeniina</taxon>
        <taxon>Pocilloporidae</taxon>
        <taxon>Pocillopora</taxon>
    </lineage>
</organism>
<dbReference type="Proteomes" id="UP000275408">
    <property type="component" value="Unassembled WGS sequence"/>
</dbReference>
<dbReference type="OrthoDB" id="5961525at2759"/>
<keyword evidence="13" id="KW-1185">Reference proteome</keyword>
<dbReference type="STRING" id="46731.A0A3M6TIM9"/>
<feature type="domain" description="Fibronectin type-III" evidence="10">
    <location>
        <begin position="891"/>
        <end position="984"/>
    </location>
</feature>
<dbReference type="InterPro" id="IPR013783">
    <property type="entry name" value="Ig-like_fold"/>
</dbReference>
<dbReference type="PROSITE" id="PS50948">
    <property type="entry name" value="PAN"/>
    <property type="match status" value="1"/>
</dbReference>
<keyword evidence="2 8" id="KW-0812">Transmembrane</keyword>
<name>A0A3M6TIM9_POCDA</name>
<dbReference type="Pfam" id="PF01390">
    <property type="entry name" value="SEA"/>
    <property type="match status" value="3"/>
</dbReference>
<dbReference type="SUPFAM" id="SSF82671">
    <property type="entry name" value="SEA domain"/>
    <property type="match status" value="2"/>
</dbReference>
<feature type="domain" description="Apple" evidence="11">
    <location>
        <begin position="51"/>
        <end position="144"/>
    </location>
</feature>
<dbReference type="Gene3D" id="2.60.40.10">
    <property type="entry name" value="Immunoglobulins"/>
    <property type="match status" value="11"/>
</dbReference>
<keyword evidence="6 8" id="KW-0472">Membrane</keyword>
<feature type="domain" description="SEA" evidence="9">
    <location>
        <begin position="595"/>
        <end position="698"/>
    </location>
</feature>
<dbReference type="FunFam" id="2.60.40.10:FF:000028">
    <property type="entry name" value="Neuronal cell adhesion molecule"/>
    <property type="match status" value="5"/>
</dbReference>
<dbReference type="PANTHER" id="PTHR46957:SF3">
    <property type="entry name" value="CYTOKINE RECEPTOR"/>
    <property type="match status" value="1"/>
</dbReference>
<evidence type="ECO:0000313" key="13">
    <source>
        <dbReference type="Proteomes" id="UP000275408"/>
    </source>
</evidence>
<dbReference type="SUPFAM" id="SSF57414">
    <property type="entry name" value="Hairpin loop containing domain-like"/>
    <property type="match status" value="1"/>
</dbReference>
<sequence length="2138" mass="240221">KAHINLRINVLTTNCRTSADGLRMSVPQMVKQILCLVLCLSLVREQKSLLCEYEATSPSNLNDSLAKFLPYPDLRLSGHHKISFQQLSVGECAQLCLQVARQNIYNCSSFEHITATRDCLLMKLSCKDRELLIDNSRSFYQLKGPNETMSCIAVLSSTSLSTSFIRPSTASQIASLTSTVATFQDTPKLKNVKLLLKNESWRVCYENRSSDMFMDISSTVKQNVLLTLGNASSILQVLVLQLRNSSGLVSADIRLTFSEQFHIRHTNYFYSFLSENERLGSMPISVINDTIPGKPPRKINVTVGGSTVLHVSWSSERIQQMIENWGLRVTYKAADNITRSVIVNDNQSEVKISKLQPGTTYTIWTVRVTSKGFGLPSKARNITTAHLAPQDIIIHFRVLLINVSWETQLGNKSSETFRNLSSFIENSVRVLHQNDSFYNNVSSVSFRNYRGETMVSIEALYDPNSKMRDFHTIYEALYVEQRLLNLRIEVIDDNIPGKPPQNVTSKPLSPSAISVTWEIPRSNHCEVFPLQGFRIFYSLQTNLTNIRFVDVKSPSSHIIIQNLENFENYLLWVQTITPRGLGPKSTAVSTRTLEKVVPINASVRLINKEWTDELLNSTSIFFMNLTKQLQTQVAGLYPNEIHLRDIVIHRFRNYSGEVVVDIVITFGQQVEMEQFITLYQALYRNGSVGDLSVHPIWDNIPGKPPENVLALASSTKSIRVKWNRVPRDSDIIQFKVYYETANSQNETTSMINVNVTEDSVEIGRLKKFVNYTVWVRSVSRQGLVVPINLTVRFTSMKWNVNLSNPESDNFNNLSKIIRESVFVLYGQESSYLRDVRCHRFTNGSVLADMTIVYGQNVGPQQFGIIYKALYQDGGIGNLSVQPVSDNVPGKPPTNVTAKSKTSTAIEVTWLCIDCQQHNFTVGFLVSYKSNSNNQTVGRSVNRTVRELLITGLKKYTNYTIYVTSITIWGQGLSNERLSIRTQEDVPSLAPKNLRAHNTSSTSLQVAWEPLPVCQVNGILLGYKVTYKKHEVIHALEQSVNATVNFTILIRLEKFTVYDVNVSAFTRVGNGPEANVTVSTDQDVPSLPPTNLAAYNTSSTSLMVTWNPVPQGFTHGIVLGYMVLYKRERDVNESYSNITSVVTTAQLTNLDKFTMYSIKVLAFTIKGNGAMTNYTYERTHEDVPSLPPEQLAAQNTSSTSLSVTWLPVPNGFVHGILRGYRVLFKTDQESSYRNVTTGNQSFELTGLEKFTNYTVKVLAFTSIGDGNKSDPVIVPTDEDVPSLPPQNVSSFNTSSTSVRVSWHEVLHGFVHGILLGYRVLYKEASGSKNQSVVSISANVKSKELQGLEKFTIYEISVLAFTRIGDGINSTALFVSTDEDIPSLPPSKVTAHNTSSTSLLMTWGEVPKGFIHGILRGYRVFYRRTDDEESYYLNSTTEPTERKLHITGLKKFTEYSVKVLAFTIKGDGEVSNNISVMTDEDVPSRPPQNLWANNISSTALNITWNPVPTGFVHGILRGYRVLYKETNKPSAPFTKITVPPRVRKIVLKDLKKFTNYSIMVLAFTIKGDGAQSPTIKVSTDEDIPSETPQNVYARDEASATKIYVSWQSPPVPFLHGILRGYFIWYSIIRLGINDKTPVFPRDYVKKQLSASSNDDVLIDLESYAKYDIKIAAFTSKGHGPTKDITTRTCRCRSSIPTNWWNNPPYVSSKPNSNSSKDSGIIPTILEQIVTHCCQTCAEFGSTTVDFTTDADGLEAKKYGVIEVKDAISTKTMISFGIAGVMPQEIYHNPDGDAEYIPIMETPGVAFIIAERRDIHKEVLLAILSCWPAVVIACFMTYLAGIVVYGDRIPKSIPARSFAFLWTWTGIATMAVVTSSITASLMNRSYGNLYDIYDDLENNRVHAALLDSYSTASESKLFSKDWIRVIEIIPVRYESANGLVLTGDATRLARCFRRYVRSETDSIHRIIQKNVGSIEAGDVPFAVKTSSELLTEESYVYVNTVIILGASLAVFTLYGLLWHYCFYKRTLSPKSSESAKDIVVIDGSGKSPITRQELMEQLKQDIAEFYASFRRRYLALRRKHIKQIREFRRENSGNLDTEFRRLTELTASRRGNYMVTRDADINSIFEGLDMTIFDKRGSKRW</sequence>
<accession>A0A3M6TIM9</accession>
<dbReference type="SMART" id="SM00473">
    <property type="entry name" value="PAN_AP"/>
    <property type="match status" value="1"/>
</dbReference>
<dbReference type="CDD" id="cd00063">
    <property type="entry name" value="FN3"/>
    <property type="match status" value="10"/>
</dbReference>
<feature type="domain" description="Fibronectin type-III" evidence="10">
    <location>
        <begin position="1186"/>
        <end position="1278"/>
    </location>
</feature>
<dbReference type="Pfam" id="PF00024">
    <property type="entry name" value="PAN_1"/>
    <property type="match status" value="1"/>
</dbReference>
<dbReference type="PROSITE" id="PS50853">
    <property type="entry name" value="FN3"/>
    <property type="match status" value="11"/>
</dbReference>
<keyword evidence="3" id="KW-0732">Signal</keyword>
<dbReference type="PROSITE" id="PS50024">
    <property type="entry name" value="SEA"/>
    <property type="match status" value="3"/>
</dbReference>
<feature type="domain" description="Fibronectin type-III" evidence="10">
    <location>
        <begin position="1283"/>
        <end position="1378"/>
    </location>
</feature>
<feature type="transmembrane region" description="Helical" evidence="8">
    <location>
        <begin position="1816"/>
        <end position="1843"/>
    </location>
</feature>
<keyword evidence="4" id="KW-0677">Repeat</keyword>
<feature type="domain" description="Fibronectin type-III" evidence="10">
    <location>
        <begin position="1484"/>
        <end position="1580"/>
    </location>
</feature>
<feature type="transmembrane region" description="Helical" evidence="8">
    <location>
        <begin position="1992"/>
        <end position="2014"/>
    </location>
</feature>
<feature type="domain" description="Fibronectin type-III" evidence="10">
    <location>
        <begin position="1585"/>
        <end position="1692"/>
    </location>
</feature>
<dbReference type="GO" id="GO:0016020">
    <property type="term" value="C:membrane"/>
    <property type="evidence" value="ECO:0007669"/>
    <property type="project" value="UniProtKB-SubCell"/>
</dbReference>
<evidence type="ECO:0000256" key="2">
    <source>
        <dbReference type="ARBA" id="ARBA00022692"/>
    </source>
</evidence>
<feature type="domain" description="Fibronectin type-III" evidence="10">
    <location>
        <begin position="704"/>
        <end position="798"/>
    </location>
</feature>
<keyword evidence="7" id="KW-1015">Disulfide bond</keyword>
<protein>
    <recommendedName>
        <fullName evidence="14">Protein-tyrosine-phosphatase</fullName>
    </recommendedName>
</protein>
<feature type="domain" description="SEA" evidence="9">
    <location>
        <begin position="388"/>
        <end position="500"/>
    </location>
</feature>
<keyword evidence="5 8" id="KW-1133">Transmembrane helix</keyword>
<feature type="domain" description="Fibronectin type-III" evidence="10">
    <location>
        <begin position="1087"/>
        <end position="1181"/>
    </location>
</feature>
<dbReference type="SUPFAM" id="SSF81324">
    <property type="entry name" value="Voltage-gated potassium channels"/>
    <property type="match status" value="1"/>
</dbReference>
<feature type="domain" description="Fibronectin type-III" evidence="10">
    <location>
        <begin position="1383"/>
        <end position="1479"/>
    </location>
</feature>
<evidence type="ECO:0000256" key="5">
    <source>
        <dbReference type="ARBA" id="ARBA00022989"/>
    </source>
</evidence>
<dbReference type="Pfam" id="PF00041">
    <property type="entry name" value="fn3"/>
    <property type="match status" value="10"/>
</dbReference>
<evidence type="ECO:0000256" key="3">
    <source>
        <dbReference type="ARBA" id="ARBA00022729"/>
    </source>
</evidence>
<feature type="domain" description="Fibronectin type-III" evidence="10">
    <location>
        <begin position="295"/>
        <end position="387"/>
    </location>
</feature>
<dbReference type="InterPro" id="IPR003609">
    <property type="entry name" value="Pan_app"/>
</dbReference>
<evidence type="ECO:0000259" key="10">
    <source>
        <dbReference type="PROSITE" id="PS50853"/>
    </source>
</evidence>
<comment type="caution">
    <text evidence="12">The sequence shown here is derived from an EMBL/GenBank/DDBJ whole genome shotgun (WGS) entry which is preliminary data.</text>
</comment>